<reference evidence="2 3" key="1">
    <citation type="submission" date="2016-11" db="EMBL/GenBank/DDBJ databases">
        <authorList>
            <person name="Jaros S."/>
            <person name="Januszkiewicz K."/>
            <person name="Wedrychowicz H."/>
        </authorList>
    </citation>
    <scope>NUCLEOTIDE SEQUENCE [LARGE SCALE GENOMIC DNA]</scope>
    <source>
        <strain evidence="2 3">DSM 44523</strain>
    </source>
</reference>
<proteinExistence type="predicted"/>
<dbReference type="Proteomes" id="UP000184501">
    <property type="component" value="Unassembled WGS sequence"/>
</dbReference>
<evidence type="ECO:0000313" key="3">
    <source>
        <dbReference type="Proteomes" id="UP000184501"/>
    </source>
</evidence>
<accession>A0A1M5MAF6</accession>
<keyword evidence="3" id="KW-1185">Reference proteome</keyword>
<feature type="region of interest" description="Disordered" evidence="1">
    <location>
        <begin position="74"/>
        <end position="101"/>
    </location>
</feature>
<dbReference type="AlphaFoldDB" id="A0A1M5MAF6"/>
<name>A0A1M5MAF6_STRHI</name>
<evidence type="ECO:0000313" key="2">
    <source>
        <dbReference type="EMBL" id="SHG74287.1"/>
    </source>
</evidence>
<evidence type="ECO:0000256" key="1">
    <source>
        <dbReference type="SAM" id="MobiDB-lite"/>
    </source>
</evidence>
<dbReference type="STRING" id="2017.SAMN05444320_11351"/>
<sequence length="101" mass="10703">MDLEPPEPLRTALTEADHASQTAAARIRHLRLLNVARLVRIRHPTATAVVVDVAHNPARGVRLVGTVDSAGTVLWPTPTPGSPPRNTAAPTPPWSHGSSTT</sequence>
<gene>
    <name evidence="2" type="ORF">SAMN05444320_11351</name>
</gene>
<dbReference type="EMBL" id="FQVN01000013">
    <property type="protein sequence ID" value="SHG74287.1"/>
    <property type="molecule type" value="Genomic_DNA"/>
</dbReference>
<organism evidence="2 3">
    <name type="scientific">Streptoalloteichus hindustanus</name>
    <dbReference type="NCBI Taxonomy" id="2017"/>
    <lineage>
        <taxon>Bacteria</taxon>
        <taxon>Bacillati</taxon>
        <taxon>Actinomycetota</taxon>
        <taxon>Actinomycetes</taxon>
        <taxon>Pseudonocardiales</taxon>
        <taxon>Pseudonocardiaceae</taxon>
        <taxon>Streptoalloteichus</taxon>
    </lineage>
</organism>
<protein>
    <submittedName>
        <fullName evidence="2">Uncharacterized protein</fullName>
    </submittedName>
</protein>